<dbReference type="Pfam" id="PF10728">
    <property type="entry name" value="DUF2520"/>
    <property type="match status" value="1"/>
</dbReference>
<dbReference type="PANTHER" id="PTHR40459:SF1">
    <property type="entry name" value="CONSERVED HYPOTHETICAL ALANINE AND LEUCINE RICH PROTEIN"/>
    <property type="match status" value="1"/>
</dbReference>
<dbReference type="Proteomes" id="UP000249590">
    <property type="component" value="Unassembled WGS sequence"/>
</dbReference>
<dbReference type="InterPro" id="IPR019665">
    <property type="entry name" value="OxRdtase/DH_put_Rossmann_dom"/>
</dbReference>
<keyword evidence="4" id="KW-1185">Reference proteome</keyword>
<name>A0A8B2NNR9_9HYPH</name>
<dbReference type="AlphaFoldDB" id="A0A8B2NNR9"/>
<dbReference type="InterPro" id="IPR037108">
    <property type="entry name" value="TM1727-like_C_sf"/>
</dbReference>
<dbReference type="Pfam" id="PF10727">
    <property type="entry name" value="Rossmann-like"/>
    <property type="match status" value="1"/>
</dbReference>
<gene>
    <name evidence="3" type="ORF">DLJ53_26800</name>
</gene>
<dbReference type="Gene3D" id="3.40.50.720">
    <property type="entry name" value="NAD(P)-binding Rossmann-like Domain"/>
    <property type="match status" value="1"/>
</dbReference>
<dbReference type="SUPFAM" id="SSF51735">
    <property type="entry name" value="NAD(P)-binding Rossmann-fold domains"/>
    <property type="match status" value="1"/>
</dbReference>
<dbReference type="RefSeq" id="WP_111351146.1">
    <property type="nucleotide sequence ID" value="NZ_QHHQ01000007.1"/>
</dbReference>
<comment type="caution">
    <text evidence="3">The sequence shown here is derived from an EMBL/GenBank/DDBJ whole genome shotgun (WGS) entry which is preliminary data.</text>
</comment>
<dbReference type="InterPro" id="IPR008927">
    <property type="entry name" value="6-PGluconate_DH-like_C_sf"/>
</dbReference>
<protein>
    <submittedName>
        <fullName evidence="3">DUF2520 domain-containing protein</fullName>
    </submittedName>
</protein>
<feature type="domain" description="Putative oxidoreductase/dehydrogenase Rossmann-like" evidence="1">
    <location>
        <begin position="3"/>
        <end position="114"/>
    </location>
</feature>
<evidence type="ECO:0000259" key="2">
    <source>
        <dbReference type="Pfam" id="PF10728"/>
    </source>
</evidence>
<reference evidence="3 4" key="1">
    <citation type="submission" date="2018-05" db="EMBL/GenBank/DDBJ databases">
        <title>Acuticoccus sediminis sp. nov., isolated from deep-sea sediment of Indian Ocean.</title>
        <authorList>
            <person name="Liu X."/>
            <person name="Lai Q."/>
            <person name="Du Y."/>
            <person name="Sun F."/>
            <person name="Zhang X."/>
            <person name="Wang S."/>
            <person name="Shao Z."/>
        </authorList>
    </citation>
    <scope>NUCLEOTIDE SEQUENCE [LARGE SCALE GENOMIC DNA]</scope>
    <source>
        <strain evidence="3 4">PTG4-2</strain>
    </source>
</reference>
<proteinExistence type="predicted"/>
<sequence length="281" mass="29500">MAALTLNLVGPGRVGQTIFRRLVEAGQHTVQDIAARSLESAERAAEAIGAGRATTLGEMRAADVWFITVSDTKITAVAEALARSAPGPAIAVHCSGFLSSEALAPLGARGWSLASAHPVLTFADPAVAVTQFPGSYCGIEGDETALATVRPLLEGIGARCFPIRSETKALYHGAAVMANNFAIVLQALGREAWADSGVPADILEDLHAAILRPTVENVLAMGPAAALTGPASRNDWDVVTRQHQAVADWNPEAGQAYESLSVMARRLKHSGSTRIRHPEED</sequence>
<dbReference type="PANTHER" id="PTHR40459">
    <property type="entry name" value="CONSERVED HYPOTHETICAL ALANINE AND LEUCINE RICH PROTEIN"/>
    <property type="match status" value="1"/>
</dbReference>
<dbReference type="Gene3D" id="1.10.1040.20">
    <property type="entry name" value="ProC-like, C-terminal domain"/>
    <property type="match status" value="1"/>
</dbReference>
<dbReference type="SUPFAM" id="SSF48179">
    <property type="entry name" value="6-phosphogluconate dehydrogenase C-terminal domain-like"/>
    <property type="match status" value="1"/>
</dbReference>
<dbReference type="InterPro" id="IPR036291">
    <property type="entry name" value="NAD(P)-bd_dom_sf"/>
</dbReference>
<dbReference type="InterPro" id="IPR018931">
    <property type="entry name" value="DUF2520"/>
</dbReference>
<organism evidence="3 4">
    <name type="scientific">Acuticoccus sediminis</name>
    <dbReference type="NCBI Taxonomy" id="2184697"/>
    <lineage>
        <taxon>Bacteria</taxon>
        <taxon>Pseudomonadati</taxon>
        <taxon>Pseudomonadota</taxon>
        <taxon>Alphaproteobacteria</taxon>
        <taxon>Hyphomicrobiales</taxon>
        <taxon>Amorphaceae</taxon>
        <taxon>Acuticoccus</taxon>
    </lineage>
</organism>
<feature type="domain" description="DUF2520" evidence="2">
    <location>
        <begin position="136"/>
        <end position="261"/>
    </location>
</feature>
<evidence type="ECO:0000259" key="1">
    <source>
        <dbReference type="Pfam" id="PF10727"/>
    </source>
</evidence>
<evidence type="ECO:0000313" key="3">
    <source>
        <dbReference type="EMBL" id="RAH98319.1"/>
    </source>
</evidence>
<accession>A0A8B2NNR9</accession>
<dbReference type="OrthoDB" id="8650434at2"/>
<dbReference type="EMBL" id="QHHQ01000007">
    <property type="protein sequence ID" value="RAH98319.1"/>
    <property type="molecule type" value="Genomic_DNA"/>
</dbReference>
<evidence type="ECO:0000313" key="4">
    <source>
        <dbReference type="Proteomes" id="UP000249590"/>
    </source>
</evidence>